<evidence type="ECO:0000256" key="2">
    <source>
        <dbReference type="ARBA" id="ARBA00006275"/>
    </source>
</evidence>
<dbReference type="EMBL" id="FLUL01000001">
    <property type="protein sequence ID" value="SBW01840.1"/>
    <property type="molecule type" value="Genomic_DNA"/>
</dbReference>
<comment type="subcellular location">
    <subcellularLocation>
        <location evidence="1">Cell outer membrane</location>
    </subcellularLocation>
</comment>
<comment type="similarity">
    <text evidence="2">Belongs to the SusD family.</text>
</comment>
<organism evidence="9">
    <name type="scientific">uncultured Dysgonomonas sp</name>
    <dbReference type="NCBI Taxonomy" id="206096"/>
    <lineage>
        <taxon>Bacteria</taxon>
        <taxon>Pseudomonadati</taxon>
        <taxon>Bacteroidota</taxon>
        <taxon>Bacteroidia</taxon>
        <taxon>Bacteroidales</taxon>
        <taxon>Dysgonomonadaceae</taxon>
        <taxon>Dysgonomonas</taxon>
        <taxon>environmental samples</taxon>
    </lineage>
</organism>
<sequence>MKKYISTISALIAILVAMLSCQDMDLLPKENLSDPQFWKTPADYKKAANLLYDRMESFNTSDSESDIAYGEGANNVSNGTYIANSSDGNWNDRFTDIRNCNKIIEKSEAYEGNPSEIEHYVAEARFFRAYTYWRLMKRFADVPVITKTLNVDSPELFAHRDSQTKVEDFILSELEAIYTKLPKQSELAADDKGRVTQGAALALKARVALFSGTWAKYHKHRTDYKELLEQAVAAAEKVRESGEYSLYEGSGAESYRYLFIEKGDDAPEAILSNRYFKDIRMHSQAHGVYWGQRGTPTKKLAEMYLCKSTGLPITASGSGFEGYKKMADEFKNRDPRMTQTFLIPGTTFLSPQDGQLVSAPGFETRPNTKTGYKLWKFMGEERTGVNDSYYDYHIIRYAEVLLILAEAIFEKDDKISNEVLNNTINVVRSRKGVEMPVLTNEFVQANGLDMRTEIRRERTIELAFEGFRRDDLRRWKTAETELVGALKGFRYKDSEYAELKVLDDESAKKLDENGFYIVEPETNRKFIAPKNYYYSLPLDETKLNPNLLPNNPGW</sequence>
<reference evidence="9" key="1">
    <citation type="submission" date="2016-04" db="EMBL/GenBank/DDBJ databases">
        <authorList>
            <person name="Evans L.H."/>
            <person name="Alamgir A."/>
            <person name="Owens N."/>
            <person name="Weber N.D."/>
            <person name="Virtaneva K."/>
            <person name="Barbian K."/>
            <person name="Babar A."/>
            <person name="Rosenke K."/>
        </authorList>
    </citation>
    <scope>NUCLEOTIDE SEQUENCE</scope>
    <source>
        <strain evidence="9">86-2</strain>
    </source>
</reference>
<name>A0A212JQZ1_9BACT</name>
<dbReference type="Gene3D" id="1.25.40.390">
    <property type="match status" value="1"/>
</dbReference>
<dbReference type="GO" id="GO:0009279">
    <property type="term" value="C:cell outer membrane"/>
    <property type="evidence" value="ECO:0007669"/>
    <property type="project" value="UniProtKB-SubCell"/>
</dbReference>
<dbReference type="InterPro" id="IPR033985">
    <property type="entry name" value="SusD-like_N"/>
</dbReference>
<dbReference type="InterPro" id="IPR011990">
    <property type="entry name" value="TPR-like_helical_dom_sf"/>
</dbReference>
<dbReference type="PROSITE" id="PS51257">
    <property type="entry name" value="PROKAR_LIPOPROTEIN"/>
    <property type="match status" value="1"/>
</dbReference>
<keyword evidence="5" id="KW-0998">Cell outer membrane</keyword>
<evidence type="ECO:0000259" key="7">
    <source>
        <dbReference type="Pfam" id="PF07980"/>
    </source>
</evidence>
<dbReference type="Pfam" id="PF07980">
    <property type="entry name" value="SusD_RagB"/>
    <property type="match status" value="1"/>
</dbReference>
<evidence type="ECO:0000259" key="8">
    <source>
        <dbReference type="Pfam" id="PF14322"/>
    </source>
</evidence>
<dbReference type="AlphaFoldDB" id="A0A212JQZ1"/>
<dbReference type="SUPFAM" id="SSF48452">
    <property type="entry name" value="TPR-like"/>
    <property type="match status" value="1"/>
</dbReference>
<evidence type="ECO:0000256" key="4">
    <source>
        <dbReference type="ARBA" id="ARBA00023136"/>
    </source>
</evidence>
<feature type="signal peptide" evidence="6">
    <location>
        <begin position="1"/>
        <end position="25"/>
    </location>
</feature>
<keyword evidence="3 6" id="KW-0732">Signal</keyword>
<feature type="domain" description="SusD-like N-terminal" evidence="8">
    <location>
        <begin position="79"/>
        <end position="209"/>
    </location>
</feature>
<gene>
    <name evidence="9" type="ORF">KL86DYS2_12129</name>
</gene>
<keyword evidence="4" id="KW-0472">Membrane</keyword>
<accession>A0A212JQZ1</accession>
<evidence type="ECO:0000256" key="5">
    <source>
        <dbReference type="ARBA" id="ARBA00023237"/>
    </source>
</evidence>
<proteinExistence type="inferred from homology"/>
<feature type="chain" id="PRO_5013324376" evidence="6">
    <location>
        <begin position="26"/>
        <end position="554"/>
    </location>
</feature>
<evidence type="ECO:0000256" key="3">
    <source>
        <dbReference type="ARBA" id="ARBA00022729"/>
    </source>
</evidence>
<feature type="domain" description="RagB/SusD" evidence="7">
    <location>
        <begin position="294"/>
        <end position="554"/>
    </location>
</feature>
<dbReference type="Pfam" id="PF14322">
    <property type="entry name" value="SusD-like_3"/>
    <property type="match status" value="1"/>
</dbReference>
<evidence type="ECO:0000313" key="9">
    <source>
        <dbReference type="EMBL" id="SBW01840.1"/>
    </source>
</evidence>
<protein>
    <submittedName>
        <fullName evidence="9">Putative outer membrane protein probably involved in nutrient binding</fullName>
    </submittedName>
</protein>
<evidence type="ECO:0000256" key="6">
    <source>
        <dbReference type="SAM" id="SignalP"/>
    </source>
</evidence>
<dbReference type="RefSeq" id="WP_296949704.1">
    <property type="nucleotide sequence ID" value="NZ_LT599021.1"/>
</dbReference>
<evidence type="ECO:0000256" key="1">
    <source>
        <dbReference type="ARBA" id="ARBA00004442"/>
    </source>
</evidence>
<dbReference type="InterPro" id="IPR012944">
    <property type="entry name" value="SusD_RagB_dom"/>
</dbReference>